<evidence type="ECO:0000256" key="1">
    <source>
        <dbReference type="ARBA" id="ARBA00004141"/>
    </source>
</evidence>
<gene>
    <name evidence="20" type="ORF">LUZ63_000220</name>
</gene>
<evidence type="ECO:0000256" key="12">
    <source>
        <dbReference type="ARBA" id="ARBA00023286"/>
    </source>
</evidence>
<dbReference type="CDD" id="cd19990">
    <property type="entry name" value="PBP1_GABAb_receptor_plant"/>
    <property type="match status" value="1"/>
</dbReference>
<dbReference type="InterPro" id="IPR001320">
    <property type="entry name" value="Iontro_rcpt_C"/>
</dbReference>
<evidence type="ECO:0000256" key="7">
    <source>
        <dbReference type="ARBA" id="ARBA00022989"/>
    </source>
</evidence>
<evidence type="ECO:0000313" key="20">
    <source>
        <dbReference type="EMBL" id="KAJ1700441.1"/>
    </source>
</evidence>
<dbReference type="FunFam" id="1.10.287.70:FF:000037">
    <property type="entry name" value="Glutamate receptor"/>
    <property type="match status" value="1"/>
</dbReference>
<evidence type="ECO:0000256" key="3">
    <source>
        <dbReference type="ARBA" id="ARBA00011095"/>
    </source>
</evidence>
<feature type="domain" description="Ionotropic glutamate receptor C-terminal" evidence="19">
    <location>
        <begin position="453"/>
        <end position="789"/>
    </location>
</feature>
<dbReference type="PANTHER" id="PTHR34836">
    <property type="entry name" value="OS06G0188250 PROTEIN"/>
    <property type="match status" value="1"/>
</dbReference>
<dbReference type="EMBL" id="JAMQYH010000001">
    <property type="protein sequence ID" value="KAJ1700441.1"/>
    <property type="molecule type" value="Genomic_DNA"/>
</dbReference>
<evidence type="ECO:0000256" key="9">
    <source>
        <dbReference type="ARBA" id="ARBA00023136"/>
    </source>
</evidence>
<keyword evidence="11" id="KW-0325">Glycoprotein</keyword>
<sequence length="923" mass="102892">MALRHHLSHLTFLLFLLSYSLLALGVEDSSERNNVTTIKVGVILDTSSWIGGISWSYMQMAMEDFYTSHPNYTAKISFVLRDLRNDHLGGLNREDDAFGAAVAAVDLLKNVRVQAIIGPQTSSQAKFIVALGNKSNVPIISFSAKSPSISPSRTPYFIRTAWNYSSQAIAIASIAKHFNWREVVPVFEDTDTGNMFVPYLVDTLQENEAYVPYRCKIPSIASNTEIKATLDYLESNRTRVFLVHMSYELALKFFSLVKQRNMDSNDFVWITTYGLTDIVDIFGSNASNVMQGVLGIRPSIPNTKRVQNVAMRLGKKFKLNELHLPTRPTAFGLWAYDTVWMLAEAVQRVKHANLSYKTSKALYNSTDFSNIGVSEMGQNLKSSIESINFSGLSGSFKLVDGQLQSGTYEITYVNGSYNNPVGPLLTRDNVSINWPGNNRSPPRGWQWPTGNRTLLIGVPSKPGFSEFVKPDNTARHNFSGFCIKVFEAAIDALTYQVPYNFVEINGTYDDLVYQVYLKKFDALVGDVTILANRSMYADFTLPYTESGVRMLVPIKDVNKKSPWTFLEPLTAKLWLTTGAFFILTGIVVWFIEHRVNHEFRGNPANQMGSIFYFAFSTVVFAHRGRLVSNLSRLVVIIWVFVVLILQQSYTASLTSKLTVEQLQATVTSIDQVIKEGSYVGYLDDSFMPALLKRMGVNESKMIVLSSPEDYNEALSTRRVAAVVDEIPYLKVFLNKYPKNYSMVGPTYKTDGFGFVFPRGSPLVPDVSRGILNVMESANMTKFDEIVYGSGTFVDKEDTSNSSSLTFHSFIGLFLLTGASSIIALIIHVLFALFRHLKSSTNTEAPQNPLEKDEPIAEGSNSPPMASPQFSDNVQFAVGSPDSESNFGDITSDEGTPGREIANNEIEMPSFGEMLDQTSEGQHR</sequence>
<evidence type="ECO:0000256" key="10">
    <source>
        <dbReference type="ARBA" id="ARBA00023170"/>
    </source>
</evidence>
<keyword evidence="4 15" id="KW-0813">Transport</keyword>
<dbReference type="SMART" id="SM00079">
    <property type="entry name" value="PBPe"/>
    <property type="match status" value="1"/>
</dbReference>
<evidence type="ECO:0000259" key="19">
    <source>
        <dbReference type="SMART" id="SM00079"/>
    </source>
</evidence>
<keyword evidence="21" id="KW-1185">Reference proteome</keyword>
<evidence type="ECO:0000256" key="2">
    <source>
        <dbReference type="ARBA" id="ARBA00008685"/>
    </source>
</evidence>
<dbReference type="Proteomes" id="UP001151287">
    <property type="component" value="Unassembled WGS sequence"/>
</dbReference>
<evidence type="ECO:0000256" key="14">
    <source>
        <dbReference type="ARBA" id="ARBA00049638"/>
    </source>
</evidence>
<dbReference type="Gene3D" id="1.10.287.70">
    <property type="match status" value="1"/>
</dbReference>
<evidence type="ECO:0000256" key="11">
    <source>
        <dbReference type="ARBA" id="ARBA00023180"/>
    </source>
</evidence>
<dbReference type="InterPro" id="IPR044440">
    <property type="entry name" value="GABAb_receptor_plant_PBP1"/>
</dbReference>
<feature type="transmembrane region" description="Helical" evidence="17">
    <location>
        <begin position="573"/>
        <end position="591"/>
    </location>
</feature>
<comment type="similarity">
    <text evidence="2 15">Belongs to the glutamate-gated ion channel (TC 1.A.10.1) family.</text>
</comment>
<evidence type="ECO:0000256" key="18">
    <source>
        <dbReference type="SAM" id="SignalP"/>
    </source>
</evidence>
<organism evidence="20 21">
    <name type="scientific">Rhynchospora breviuscula</name>
    <dbReference type="NCBI Taxonomy" id="2022672"/>
    <lineage>
        <taxon>Eukaryota</taxon>
        <taxon>Viridiplantae</taxon>
        <taxon>Streptophyta</taxon>
        <taxon>Embryophyta</taxon>
        <taxon>Tracheophyta</taxon>
        <taxon>Spermatophyta</taxon>
        <taxon>Magnoliopsida</taxon>
        <taxon>Liliopsida</taxon>
        <taxon>Poales</taxon>
        <taxon>Cyperaceae</taxon>
        <taxon>Cyperoideae</taxon>
        <taxon>Rhynchosporeae</taxon>
        <taxon>Rhynchospora</taxon>
    </lineage>
</organism>
<dbReference type="SUPFAM" id="SSF53850">
    <property type="entry name" value="Periplasmic binding protein-like II"/>
    <property type="match status" value="1"/>
</dbReference>
<keyword evidence="10 15" id="KW-0675">Receptor</keyword>
<dbReference type="Pfam" id="PF01094">
    <property type="entry name" value="ANF_receptor"/>
    <property type="match status" value="1"/>
</dbReference>
<feature type="chain" id="PRO_5040228348" description="Glutamate receptor" evidence="18">
    <location>
        <begin position="26"/>
        <end position="923"/>
    </location>
</feature>
<dbReference type="OrthoDB" id="5984008at2759"/>
<evidence type="ECO:0000256" key="13">
    <source>
        <dbReference type="ARBA" id="ARBA00023303"/>
    </source>
</evidence>
<keyword evidence="5 17" id="KW-0812">Transmembrane</keyword>
<protein>
    <recommendedName>
        <fullName evidence="15">Glutamate receptor</fullName>
    </recommendedName>
</protein>
<dbReference type="PIRSF" id="PIRSF037090">
    <property type="entry name" value="Iontro_Glu-like_rcpt_pln"/>
    <property type="match status" value="1"/>
</dbReference>
<feature type="region of interest" description="Disordered" evidence="16">
    <location>
        <begin position="841"/>
        <end position="923"/>
    </location>
</feature>
<dbReference type="GO" id="GO:0016020">
    <property type="term" value="C:membrane"/>
    <property type="evidence" value="ECO:0007669"/>
    <property type="project" value="UniProtKB-SubCell"/>
</dbReference>
<dbReference type="Pfam" id="PF00060">
    <property type="entry name" value="Lig_chan"/>
    <property type="match status" value="1"/>
</dbReference>
<feature type="signal peptide" evidence="18">
    <location>
        <begin position="1"/>
        <end position="25"/>
    </location>
</feature>
<evidence type="ECO:0000313" key="21">
    <source>
        <dbReference type="Proteomes" id="UP001151287"/>
    </source>
</evidence>
<dbReference type="FunFam" id="3.40.190.10:FF:000103">
    <property type="entry name" value="Glutamate receptor"/>
    <property type="match status" value="1"/>
</dbReference>
<dbReference type="Gene3D" id="3.40.190.10">
    <property type="entry name" value="Periplasmic binding protein-like II"/>
    <property type="match status" value="1"/>
</dbReference>
<dbReference type="InterPro" id="IPR001828">
    <property type="entry name" value="ANF_lig-bd_rcpt"/>
</dbReference>
<dbReference type="PANTHER" id="PTHR34836:SF1">
    <property type="entry name" value="OS09G0428600 PROTEIN"/>
    <property type="match status" value="1"/>
</dbReference>
<dbReference type="SUPFAM" id="SSF53822">
    <property type="entry name" value="Periplasmic binding protein-like I"/>
    <property type="match status" value="1"/>
</dbReference>
<keyword evidence="7 17" id="KW-1133">Transmembrane helix</keyword>
<evidence type="ECO:0000256" key="4">
    <source>
        <dbReference type="ARBA" id="ARBA00022448"/>
    </source>
</evidence>
<proteinExistence type="inferred from homology"/>
<keyword evidence="6 18" id="KW-0732">Signal</keyword>
<comment type="subunit">
    <text evidence="3">May form heteromers.</text>
</comment>
<dbReference type="FunFam" id="3.40.50.2300:FF:000081">
    <property type="entry name" value="Glutamate receptor"/>
    <property type="match status" value="1"/>
</dbReference>
<evidence type="ECO:0000256" key="15">
    <source>
        <dbReference type="PIRNR" id="PIRNR037090"/>
    </source>
</evidence>
<keyword evidence="9 15" id="KW-0472">Membrane</keyword>
<keyword evidence="13 15" id="KW-0407">Ion channel</keyword>
<dbReference type="InterPro" id="IPR028082">
    <property type="entry name" value="Peripla_BP_I"/>
</dbReference>
<reference evidence="20" key="1">
    <citation type="journal article" date="2022" name="Cell">
        <title>Repeat-based holocentromeres influence genome architecture and karyotype evolution.</title>
        <authorList>
            <person name="Hofstatter P.G."/>
            <person name="Thangavel G."/>
            <person name="Lux T."/>
            <person name="Neumann P."/>
            <person name="Vondrak T."/>
            <person name="Novak P."/>
            <person name="Zhang M."/>
            <person name="Costa L."/>
            <person name="Castellani M."/>
            <person name="Scott A."/>
            <person name="Toegelov H."/>
            <person name="Fuchs J."/>
            <person name="Mata-Sucre Y."/>
            <person name="Dias Y."/>
            <person name="Vanzela A.L.L."/>
            <person name="Huettel B."/>
            <person name="Almeida C.C.S."/>
            <person name="Simkova H."/>
            <person name="Souza G."/>
            <person name="Pedrosa-Harand A."/>
            <person name="Macas J."/>
            <person name="Mayer K.F.X."/>
            <person name="Houben A."/>
            <person name="Marques A."/>
        </authorList>
    </citation>
    <scope>NUCLEOTIDE SEQUENCE</scope>
    <source>
        <strain evidence="20">RhyBre1mFocal</strain>
    </source>
</reference>
<evidence type="ECO:0000256" key="16">
    <source>
        <dbReference type="SAM" id="MobiDB-lite"/>
    </source>
</evidence>
<evidence type="ECO:0000256" key="5">
    <source>
        <dbReference type="ARBA" id="ARBA00022692"/>
    </source>
</evidence>
<keyword evidence="8 15" id="KW-0406">Ion transport</keyword>
<dbReference type="GO" id="GO:0015276">
    <property type="term" value="F:ligand-gated monoatomic ion channel activity"/>
    <property type="evidence" value="ECO:0007669"/>
    <property type="project" value="InterPro"/>
</dbReference>
<comment type="subcellular location">
    <subcellularLocation>
        <location evidence="1">Membrane</location>
        <topology evidence="1">Multi-pass membrane protein</topology>
    </subcellularLocation>
</comment>
<dbReference type="InterPro" id="IPR015683">
    <property type="entry name" value="Ionotropic_Glu_rcpt"/>
</dbReference>
<accession>A0A9Q0CUR7</accession>
<dbReference type="AlphaFoldDB" id="A0A9Q0CUR7"/>
<name>A0A9Q0CUR7_9POAL</name>
<dbReference type="InterPro" id="IPR017103">
    <property type="entry name" value="Iontropic_Glu_rcpt_pln"/>
</dbReference>
<feature type="transmembrane region" description="Helical" evidence="17">
    <location>
        <begin position="809"/>
        <end position="833"/>
    </location>
</feature>
<evidence type="ECO:0000256" key="17">
    <source>
        <dbReference type="SAM" id="Phobius"/>
    </source>
</evidence>
<dbReference type="Gene3D" id="3.40.50.2300">
    <property type="match status" value="2"/>
</dbReference>
<feature type="transmembrane region" description="Helical" evidence="17">
    <location>
        <begin position="627"/>
        <end position="645"/>
    </location>
</feature>
<keyword evidence="12 15" id="KW-1071">Ligand-gated ion channel</keyword>
<comment type="function">
    <text evidence="14">Glutamate-gated receptor that probably acts as a non-selective cation channel. May be involved in light-signal transduction and calcium homeostasis via the regulation of calcium influx into cells.</text>
</comment>
<evidence type="ECO:0000256" key="6">
    <source>
        <dbReference type="ARBA" id="ARBA00022729"/>
    </source>
</evidence>
<evidence type="ECO:0000256" key="8">
    <source>
        <dbReference type="ARBA" id="ARBA00023065"/>
    </source>
</evidence>
<feature type="compositionally biased region" description="Polar residues" evidence="16">
    <location>
        <begin position="858"/>
        <end position="873"/>
    </location>
</feature>
<comment type="function">
    <text evidence="15">Glutamate-gated receptor that probably acts as non-selective cation channel.</text>
</comment>
<dbReference type="CDD" id="cd13686">
    <property type="entry name" value="GluR_Plant"/>
    <property type="match status" value="1"/>
</dbReference>
<comment type="caution">
    <text evidence="20">The sequence shown here is derived from an EMBL/GenBank/DDBJ whole genome shotgun (WGS) entry which is preliminary data.</text>
</comment>